<dbReference type="SUPFAM" id="SSF58104">
    <property type="entry name" value="Methyl-accepting chemotaxis protein (MCP) signaling domain"/>
    <property type="match status" value="1"/>
</dbReference>
<comment type="subcellular location">
    <subcellularLocation>
        <location evidence="1">Membrane</location>
    </subcellularLocation>
</comment>
<keyword evidence="8" id="KW-0472">Membrane</keyword>
<dbReference type="Pfam" id="PF13188">
    <property type="entry name" value="PAS_8"/>
    <property type="match status" value="1"/>
</dbReference>
<dbReference type="InterPro" id="IPR035965">
    <property type="entry name" value="PAS-like_dom_sf"/>
</dbReference>
<dbReference type="SMART" id="SM00283">
    <property type="entry name" value="MA"/>
    <property type="match status" value="1"/>
</dbReference>
<dbReference type="Gene3D" id="1.10.287.950">
    <property type="entry name" value="Methyl-accepting chemotaxis protein"/>
    <property type="match status" value="1"/>
</dbReference>
<dbReference type="InterPro" id="IPR003660">
    <property type="entry name" value="HAMP_dom"/>
</dbReference>
<keyword evidence="8" id="KW-1133">Transmembrane helix</keyword>
<dbReference type="InterPro" id="IPR001610">
    <property type="entry name" value="PAC"/>
</dbReference>
<evidence type="ECO:0000256" key="3">
    <source>
        <dbReference type="ARBA" id="ARBA00023224"/>
    </source>
</evidence>
<dbReference type="SMART" id="SM00086">
    <property type="entry name" value="PAC"/>
    <property type="match status" value="2"/>
</dbReference>
<dbReference type="FunFam" id="1.10.287.950:FF:000001">
    <property type="entry name" value="Methyl-accepting chemotaxis sensory transducer"/>
    <property type="match status" value="1"/>
</dbReference>
<dbReference type="EMBL" id="JMIU01000001">
    <property type="protein sequence ID" value="KDN96227.1"/>
    <property type="molecule type" value="Genomic_DNA"/>
</dbReference>
<evidence type="ECO:0000256" key="2">
    <source>
        <dbReference type="ARBA" id="ARBA00022481"/>
    </source>
</evidence>
<dbReference type="Gene3D" id="3.30.450.20">
    <property type="entry name" value="PAS domain"/>
    <property type="match status" value="2"/>
</dbReference>
<dbReference type="InterPro" id="IPR000014">
    <property type="entry name" value="PAS"/>
</dbReference>
<dbReference type="InterPro" id="IPR004089">
    <property type="entry name" value="MCPsignal_dom"/>
</dbReference>
<evidence type="ECO:0000256" key="4">
    <source>
        <dbReference type="ARBA" id="ARBA00029447"/>
    </source>
</evidence>
<dbReference type="RefSeq" id="WP_081822752.1">
    <property type="nucleotide sequence ID" value="NZ_AP020335.1"/>
</dbReference>
<evidence type="ECO:0000313" key="12">
    <source>
        <dbReference type="Proteomes" id="UP000027341"/>
    </source>
</evidence>
<dbReference type="AlphaFoldDB" id="A0A066ZRY8"/>
<dbReference type="PANTHER" id="PTHR43531:SF14">
    <property type="entry name" value="METHYL-ACCEPTING CHEMOTAXIS PROTEIN I-RELATED"/>
    <property type="match status" value="1"/>
</dbReference>
<keyword evidence="8" id="KW-0812">Transmembrane</keyword>
<dbReference type="PROSITE" id="PS50111">
    <property type="entry name" value="CHEMOTAXIS_TRANSDUC_2"/>
    <property type="match status" value="1"/>
</dbReference>
<comment type="caution">
    <text evidence="11">The sequence shown here is derived from an EMBL/GenBank/DDBJ whole genome shotgun (WGS) entry which is preliminary data.</text>
</comment>
<evidence type="ECO:0000259" key="10">
    <source>
        <dbReference type="PROSITE" id="PS50885"/>
    </source>
</evidence>
<evidence type="ECO:0000259" key="9">
    <source>
        <dbReference type="PROSITE" id="PS50111"/>
    </source>
</evidence>
<keyword evidence="6" id="KW-0175">Coiled coil</keyword>
<evidence type="ECO:0000256" key="8">
    <source>
        <dbReference type="SAM" id="Phobius"/>
    </source>
</evidence>
<reference evidence="11 12" key="1">
    <citation type="submission" date="2014-04" db="EMBL/GenBank/DDBJ databases">
        <title>Draft genome sequence of Hydrogenovibrio marinus MH-110, a model organism for aerobic H2 metabolism.</title>
        <authorList>
            <person name="Cha H.J."/>
            <person name="Jo B.H."/>
            <person name="Hwang B.H."/>
        </authorList>
    </citation>
    <scope>NUCLEOTIDE SEQUENCE [LARGE SCALE GENOMIC DNA]</scope>
    <source>
        <strain evidence="11 12">MH-110</strain>
    </source>
</reference>
<dbReference type="GO" id="GO:0004888">
    <property type="term" value="F:transmembrane signaling receptor activity"/>
    <property type="evidence" value="ECO:0007669"/>
    <property type="project" value="TreeGrafter"/>
</dbReference>
<evidence type="ECO:0000256" key="1">
    <source>
        <dbReference type="ARBA" id="ARBA00004370"/>
    </source>
</evidence>
<evidence type="ECO:0000256" key="7">
    <source>
        <dbReference type="SAM" id="MobiDB-lite"/>
    </source>
</evidence>
<dbReference type="PROSITE" id="PS50885">
    <property type="entry name" value="HAMP"/>
    <property type="match status" value="1"/>
</dbReference>
<dbReference type="SUPFAM" id="SSF55785">
    <property type="entry name" value="PYP-like sensor domain (PAS domain)"/>
    <property type="match status" value="1"/>
</dbReference>
<gene>
    <name evidence="11" type="ORF">EI16_08065</name>
</gene>
<keyword evidence="2" id="KW-0488">Methylation</keyword>
<keyword evidence="12" id="KW-1185">Reference proteome</keyword>
<feature type="domain" description="Methyl-accepting transducer" evidence="9">
    <location>
        <begin position="483"/>
        <end position="712"/>
    </location>
</feature>
<dbReference type="Proteomes" id="UP000027341">
    <property type="component" value="Unassembled WGS sequence"/>
</dbReference>
<evidence type="ECO:0000256" key="5">
    <source>
        <dbReference type="PROSITE-ProRule" id="PRU00284"/>
    </source>
</evidence>
<protein>
    <submittedName>
        <fullName evidence="11">Chemotaxis protein</fullName>
    </submittedName>
</protein>
<name>A0A066ZRY8_HYDMR</name>
<proteinExistence type="inferred from homology"/>
<comment type="similarity">
    <text evidence="4">Belongs to the methyl-accepting chemotaxis (MCP) protein family.</text>
</comment>
<dbReference type="InterPro" id="IPR051310">
    <property type="entry name" value="MCP_chemotaxis"/>
</dbReference>
<accession>A0A066ZRY8</accession>
<dbReference type="STRING" id="28885.EI16_08065"/>
<feature type="region of interest" description="Disordered" evidence="7">
    <location>
        <begin position="856"/>
        <end position="876"/>
    </location>
</feature>
<dbReference type="Pfam" id="PF08447">
    <property type="entry name" value="PAS_3"/>
    <property type="match status" value="1"/>
</dbReference>
<dbReference type="InterPro" id="IPR013655">
    <property type="entry name" value="PAS_fold_3"/>
</dbReference>
<dbReference type="PANTHER" id="PTHR43531">
    <property type="entry name" value="PROTEIN ICFG"/>
    <property type="match status" value="1"/>
</dbReference>
<dbReference type="Pfam" id="PF00015">
    <property type="entry name" value="MCPsignal"/>
    <property type="match status" value="1"/>
</dbReference>
<keyword evidence="3 5" id="KW-0807">Transducer</keyword>
<dbReference type="CDD" id="cd11386">
    <property type="entry name" value="MCP_signal"/>
    <property type="match status" value="1"/>
</dbReference>
<dbReference type="NCBIfam" id="TIGR00229">
    <property type="entry name" value="sensory_box"/>
    <property type="match status" value="1"/>
</dbReference>
<evidence type="ECO:0000256" key="6">
    <source>
        <dbReference type="SAM" id="Coils"/>
    </source>
</evidence>
<sequence length="876" mass="96757">MKDNGPVTQKQYPLPEGTVIVSRTDKFGNITSANEAFIEASGYSWKDLVGQPHNILRHPDVPPAVFKDFWHTLQAGKPWSQIVKNRRLNGDHYWVVANATPIFEKGQISGYMSVRTPASDTQIKQAEVAYKAIASGKIVLEDGVPKTPTQKLDLLSHYNLTTLTIIISTLLLASIFSSLILDAHKALFEAFDVLMILALIALNLNYSKRLKSLSSAITSISEGDFSYPIHVKGNSLISGIFNRLKSMQIRLGTDIDDVKEALTNARRIELALKSSSANVMVTDRFRSIIFVNDAIIEMFKDIEPEIKALLPQFDIHNLLRHNIDIFHQDPRHQQNLLENLKETFETRITIGQIKIDLVVNPIFDEQGHRIGTVAEWKNMTEQLAIEDNIEHLVANASNGILRDRIDTKGLKGFELKLSNSINHLLENFSSITQNLSGILSSMSDGDLTGRMNIDVEGEVLAMKTAINNALRNIELTLGKVKQGSAEIGGMAAEVAQASEDLSERTQQQAASLEETAASMEQLTATIQQSAEHTEKANQLSHIAGTEASEGIEVMAKTIEAMQNINEVSQKIGDITSVIDSIAFQTNLLALNAAVEAARAGEHGRGFAVVAGEVRSLAQKSAESSKEISQLIHTATAQIKTGTELVEQTNEVFSTMVNQIREVENLVQEISTTTNEQARGVNQINTAVTHLDQMTQQNAALVEQLSATAGNMSEQAHNQEQFVNRFQISKNADAHATHSIGLANLDFEDAKQKHRAWNVKIENLMSGLETDINKETARRNDLCALGKWLMGDGKKYDYIPQMQDLIENHNQMHIEVGKTLDAYDIGDKETAATHKNKVQQISNQIIALLDTIEAEVKNESSNPTKNTPLLADGEQEY</sequence>
<dbReference type="GO" id="GO:0006935">
    <property type="term" value="P:chemotaxis"/>
    <property type="evidence" value="ECO:0007669"/>
    <property type="project" value="TreeGrafter"/>
</dbReference>
<feature type="coiled-coil region" evidence="6">
    <location>
        <begin position="495"/>
        <end position="522"/>
    </location>
</feature>
<dbReference type="SMART" id="SM00091">
    <property type="entry name" value="PAS"/>
    <property type="match status" value="2"/>
</dbReference>
<evidence type="ECO:0000313" key="11">
    <source>
        <dbReference type="EMBL" id="KDN96227.1"/>
    </source>
</evidence>
<organism evidence="11 12">
    <name type="scientific">Hydrogenovibrio marinus</name>
    <dbReference type="NCBI Taxonomy" id="28885"/>
    <lineage>
        <taxon>Bacteria</taxon>
        <taxon>Pseudomonadati</taxon>
        <taxon>Pseudomonadota</taxon>
        <taxon>Gammaproteobacteria</taxon>
        <taxon>Thiotrichales</taxon>
        <taxon>Piscirickettsiaceae</taxon>
        <taxon>Hydrogenovibrio</taxon>
    </lineage>
</organism>
<dbReference type="SMART" id="SM00304">
    <property type="entry name" value="HAMP"/>
    <property type="match status" value="2"/>
</dbReference>
<feature type="domain" description="HAMP" evidence="10">
    <location>
        <begin position="433"/>
        <end position="478"/>
    </location>
</feature>
<feature type="transmembrane region" description="Helical" evidence="8">
    <location>
        <begin position="160"/>
        <end position="180"/>
    </location>
</feature>
<dbReference type="CDD" id="cd00130">
    <property type="entry name" value="PAS"/>
    <property type="match status" value="1"/>
</dbReference>
<dbReference type="Gene3D" id="1.20.120.30">
    <property type="entry name" value="Aspartate receptor, ligand-binding domain"/>
    <property type="match status" value="1"/>
</dbReference>
<dbReference type="GO" id="GO:0007165">
    <property type="term" value="P:signal transduction"/>
    <property type="evidence" value="ECO:0007669"/>
    <property type="project" value="UniProtKB-KW"/>
</dbReference>
<dbReference type="GO" id="GO:0005886">
    <property type="term" value="C:plasma membrane"/>
    <property type="evidence" value="ECO:0007669"/>
    <property type="project" value="TreeGrafter"/>
</dbReference>